<name>A0AAV8UJI3_9RHOD</name>
<dbReference type="GO" id="GO:0090560">
    <property type="term" value="F:2-(3-amino-3-carboxypropyl)histidine synthase activity"/>
    <property type="evidence" value="ECO:0007669"/>
    <property type="project" value="InterPro"/>
</dbReference>
<dbReference type="InterPro" id="IPR016435">
    <property type="entry name" value="DPH1/DPH2"/>
</dbReference>
<evidence type="ECO:0000256" key="5">
    <source>
        <dbReference type="ARBA" id="ARBA00022723"/>
    </source>
</evidence>
<dbReference type="Pfam" id="PF01866">
    <property type="entry name" value="Diphthamide_syn"/>
    <property type="match status" value="1"/>
</dbReference>
<evidence type="ECO:0000313" key="10">
    <source>
        <dbReference type="EMBL" id="KAJ8902184.1"/>
    </source>
</evidence>
<accession>A0AAV8UJI3</accession>
<evidence type="ECO:0000256" key="2">
    <source>
        <dbReference type="ARBA" id="ARBA00005156"/>
    </source>
</evidence>
<comment type="cofactor">
    <cofactor evidence="1">
        <name>[4Fe-4S] cluster</name>
        <dbReference type="ChEBI" id="CHEBI:49883"/>
    </cofactor>
</comment>
<keyword evidence="11" id="KW-1185">Reference proteome</keyword>
<comment type="function">
    <text evidence="8">Required for the first step of diphthamide biosynthesis, a post-translational modification of histidine which occurs in elongation factor 2. DPH1 and DPH2 transfer a 3-amino-3-carboxypropyl (ACP) group from S-adenosyl-L-methionine (SAM) to a histidine residue, the reaction is assisted by a reduction system comprising DPH3 and a NADH-dependent reductase. Facilitates the reduction of the catalytic iron-sulfur cluster found in the DPH1 subunit.</text>
</comment>
<dbReference type="GO" id="GO:0017183">
    <property type="term" value="P:protein histidyl modification to diphthamide"/>
    <property type="evidence" value="ECO:0007669"/>
    <property type="project" value="InterPro"/>
</dbReference>
<dbReference type="FunFam" id="3.40.50.11840:FF:000002">
    <property type="entry name" value="2-(3-amino-3-carboxypropyl)histidine synthase subunit 2"/>
    <property type="match status" value="1"/>
</dbReference>
<keyword evidence="5 8" id="KW-0479">Metal-binding</keyword>
<dbReference type="SFLD" id="SFLDG01121">
    <property type="entry name" value="Diphthamide_biosynthesis"/>
    <property type="match status" value="1"/>
</dbReference>
<proteinExistence type="inferred from homology"/>
<dbReference type="Gene3D" id="3.40.50.11860">
    <property type="entry name" value="Diphthamide synthesis DPH1/DPH2 domain 3"/>
    <property type="match status" value="1"/>
</dbReference>
<dbReference type="InterPro" id="IPR042263">
    <property type="entry name" value="DPH1/DPH2_1"/>
</dbReference>
<dbReference type="GO" id="GO:0051536">
    <property type="term" value="F:iron-sulfur cluster binding"/>
    <property type="evidence" value="ECO:0007669"/>
    <property type="project" value="UniProtKB-KW"/>
</dbReference>
<gene>
    <name evidence="10" type="ORF">NDN08_006592</name>
</gene>
<evidence type="ECO:0000256" key="6">
    <source>
        <dbReference type="ARBA" id="ARBA00023004"/>
    </source>
</evidence>
<dbReference type="Gene3D" id="3.40.50.11840">
    <property type="entry name" value="Diphthamide synthesis DPH1/DPH2 domain 1"/>
    <property type="match status" value="1"/>
</dbReference>
<dbReference type="InterPro" id="IPR042265">
    <property type="entry name" value="DPH1/DPH2_3"/>
</dbReference>
<evidence type="ECO:0000256" key="1">
    <source>
        <dbReference type="ARBA" id="ARBA00001966"/>
    </source>
</evidence>
<organism evidence="10 11">
    <name type="scientific">Rhodosorus marinus</name>
    <dbReference type="NCBI Taxonomy" id="101924"/>
    <lineage>
        <taxon>Eukaryota</taxon>
        <taxon>Rhodophyta</taxon>
        <taxon>Stylonematophyceae</taxon>
        <taxon>Stylonematales</taxon>
        <taxon>Stylonemataceae</taxon>
        <taxon>Rhodosorus</taxon>
    </lineage>
</organism>
<evidence type="ECO:0000256" key="7">
    <source>
        <dbReference type="ARBA" id="ARBA00023014"/>
    </source>
</evidence>
<protein>
    <recommendedName>
        <fullName evidence="4 8">2-(3-amino-3-carboxypropyl)histidine synthase subunit 2</fullName>
    </recommendedName>
</protein>
<dbReference type="PANTHER" id="PTHR10762">
    <property type="entry name" value="DIPHTHAMIDE BIOSYNTHESIS PROTEIN"/>
    <property type="match status" value="1"/>
</dbReference>
<dbReference type="InterPro" id="IPR010014">
    <property type="entry name" value="DHP2"/>
</dbReference>
<feature type="region of interest" description="Disordered" evidence="9">
    <location>
        <begin position="354"/>
        <end position="430"/>
    </location>
</feature>
<dbReference type="PANTHER" id="PTHR10762:SF2">
    <property type="entry name" value="2-(3-AMINO-3-CARBOXYPROPYL)HISTIDINE SYNTHASE SUBUNIT 2"/>
    <property type="match status" value="1"/>
</dbReference>
<comment type="similarity">
    <text evidence="3 8">Belongs to the DPH1/DPH2 family. DPH2 subfamily.</text>
</comment>
<keyword evidence="7 8" id="KW-0411">Iron-sulfur</keyword>
<dbReference type="AlphaFoldDB" id="A0AAV8UJI3"/>
<evidence type="ECO:0000256" key="3">
    <source>
        <dbReference type="ARBA" id="ARBA00006179"/>
    </source>
</evidence>
<comment type="caution">
    <text evidence="10">The sequence shown here is derived from an EMBL/GenBank/DDBJ whole genome shotgun (WGS) entry which is preliminary data.</text>
</comment>
<dbReference type="NCBIfam" id="TIGR00272">
    <property type="entry name" value="DPH2"/>
    <property type="match status" value="1"/>
</dbReference>
<evidence type="ECO:0000313" key="11">
    <source>
        <dbReference type="Proteomes" id="UP001157974"/>
    </source>
</evidence>
<dbReference type="Proteomes" id="UP001157974">
    <property type="component" value="Unassembled WGS sequence"/>
</dbReference>
<dbReference type="NCBIfam" id="TIGR00322">
    <property type="entry name" value="diphth2_R"/>
    <property type="match status" value="1"/>
</dbReference>
<dbReference type="FunFam" id="3.40.50.11860:FF:000001">
    <property type="entry name" value="2-(3-amino-3-carboxypropyl)histidine synthase subunit 2"/>
    <property type="match status" value="1"/>
</dbReference>
<keyword evidence="6 8" id="KW-0408">Iron</keyword>
<reference evidence="10 11" key="1">
    <citation type="journal article" date="2023" name="Nat. Commun.">
        <title>Origin of minicircular mitochondrial genomes in red algae.</title>
        <authorList>
            <person name="Lee Y."/>
            <person name="Cho C.H."/>
            <person name="Lee Y.M."/>
            <person name="Park S.I."/>
            <person name="Yang J.H."/>
            <person name="West J.A."/>
            <person name="Bhattacharya D."/>
            <person name="Yoon H.S."/>
        </authorList>
    </citation>
    <scope>NUCLEOTIDE SEQUENCE [LARGE SCALE GENOMIC DNA]</scope>
    <source>
        <strain evidence="10 11">CCMP1338</strain>
        <tissue evidence="10">Whole cell</tissue>
    </source>
</reference>
<comment type="pathway">
    <text evidence="2 8">Protein modification; peptidyl-diphthamide biosynthesis.</text>
</comment>
<evidence type="ECO:0000256" key="8">
    <source>
        <dbReference type="RuleBase" id="RU364133"/>
    </source>
</evidence>
<evidence type="ECO:0000256" key="9">
    <source>
        <dbReference type="SAM" id="MobiDB-lite"/>
    </source>
</evidence>
<dbReference type="SFLD" id="SFLDS00032">
    <property type="entry name" value="Radical_SAM_3-amino-3-carboxyp"/>
    <property type="match status" value="1"/>
</dbReference>
<sequence length="430" mass="47224">MEDDDLVAGRISSEISSFGAKRVALQFPDGLLPSVWDVQSALKRRIGDDVELFVLADTSYGDCCVDEVAAEHVSCDLVVHFGHACLSPTRTLPVMYVPEKSIEKVDYSLLEGLVSKIRDSEPQAVVVVVPELRYFGQVRDFTAAVVASPSVELNKIVKHHESLGFGKFGRYVIPETASAPKEGRLAFIWVGSADSRTLRSVAVSLSAHLVHVFDPEAPDADHSVAVGRVITQRFAVVEKARHAHRYGIVAGTLSVSGQSQAIARCQKVIEKAERRSYTICVGKPTLEKLRNFPEIEVFIVIACPENSLLSPKGFDRAVITPMELIVALTDDDHLDPLQYSADFNLAFSENLKLEDEAEESREGTTSTDVSNRGDWSVQDVRGQGSAAAELQRRSYVGMEYRTPEDAPTKARKGKSGIAAQYSDESDRLDW</sequence>
<evidence type="ECO:0000256" key="4">
    <source>
        <dbReference type="ARBA" id="ARBA00021914"/>
    </source>
</evidence>
<dbReference type="GO" id="GO:0046872">
    <property type="term" value="F:metal ion binding"/>
    <property type="evidence" value="ECO:0007669"/>
    <property type="project" value="UniProtKB-KW"/>
</dbReference>
<dbReference type="EMBL" id="JAMWBK010000009">
    <property type="protein sequence ID" value="KAJ8902184.1"/>
    <property type="molecule type" value="Genomic_DNA"/>
</dbReference>